<dbReference type="RefSeq" id="WP_389220070.1">
    <property type="nucleotide sequence ID" value="NZ_JBIACJ010000006.1"/>
</dbReference>
<organism evidence="9 10">
    <name type="scientific">Cytobacillus mangrovibacter</name>
    <dbReference type="NCBI Taxonomy" id="3299024"/>
    <lineage>
        <taxon>Bacteria</taxon>
        <taxon>Bacillati</taxon>
        <taxon>Bacillota</taxon>
        <taxon>Bacilli</taxon>
        <taxon>Bacillales</taxon>
        <taxon>Bacillaceae</taxon>
        <taxon>Cytobacillus</taxon>
    </lineage>
</organism>
<feature type="domain" description="EamA" evidence="8">
    <location>
        <begin position="14"/>
        <end position="153"/>
    </location>
</feature>
<proteinExistence type="inferred from homology"/>
<dbReference type="InterPro" id="IPR000620">
    <property type="entry name" value="EamA_dom"/>
</dbReference>
<reference evidence="9 10" key="1">
    <citation type="submission" date="2024-08" db="EMBL/GenBank/DDBJ databases">
        <title>Two novel Cytobacillus novel species.</title>
        <authorList>
            <person name="Liu G."/>
        </authorList>
    </citation>
    <scope>NUCLEOTIDE SEQUENCE [LARGE SCALE GENOMIC DNA]</scope>
    <source>
        <strain evidence="9 10">FJAT-53684</strain>
    </source>
</reference>
<keyword evidence="3" id="KW-1003">Cell membrane</keyword>
<feature type="transmembrane region" description="Helical" evidence="7">
    <location>
        <begin position="16"/>
        <end position="37"/>
    </location>
</feature>
<dbReference type="Pfam" id="PF00892">
    <property type="entry name" value="EamA"/>
    <property type="match status" value="2"/>
</dbReference>
<dbReference type="Gene3D" id="1.10.3730.20">
    <property type="match status" value="1"/>
</dbReference>
<keyword evidence="5 7" id="KW-1133">Transmembrane helix</keyword>
<dbReference type="PANTHER" id="PTHR32322:SF18">
    <property type="entry name" value="S-ADENOSYLMETHIONINE_S-ADENOSYLHOMOCYSTEINE TRANSPORTER"/>
    <property type="match status" value="1"/>
</dbReference>
<feature type="transmembrane region" description="Helical" evidence="7">
    <location>
        <begin position="109"/>
        <end position="127"/>
    </location>
</feature>
<evidence type="ECO:0000313" key="10">
    <source>
        <dbReference type="Proteomes" id="UP001601058"/>
    </source>
</evidence>
<name>A0ABW6K2N3_9BACI</name>
<evidence type="ECO:0000256" key="2">
    <source>
        <dbReference type="ARBA" id="ARBA00007362"/>
    </source>
</evidence>
<comment type="caution">
    <text evidence="9">The sequence shown here is derived from an EMBL/GenBank/DDBJ whole genome shotgun (WGS) entry which is preliminary data.</text>
</comment>
<feature type="transmembrane region" description="Helical" evidence="7">
    <location>
        <begin position="84"/>
        <end position="103"/>
    </location>
</feature>
<dbReference type="EMBL" id="JBIACJ010000006">
    <property type="protein sequence ID" value="MFE8697230.1"/>
    <property type="molecule type" value="Genomic_DNA"/>
</dbReference>
<evidence type="ECO:0000313" key="9">
    <source>
        <dbReference type="EMBL" id="MFE8697230.1"/>
    </source>
</evidence>
<gene>
    <name evidence="9" type="ORF">ACFYKT_12870</name>
</gene>
<evidence type="ECO:0000256" key="6">
    <source>
        <dbReference type="ARBA" id="ARBA00023136"/>
    </source>
</evidence>
<comment type="subcellular location">
    <subcellularLocation>
        <location evidence="1">Cell membrane</location>
        <topology evidence="1">Multi-pass membrane protein</topology>
    </subcellularLocation>
</comment>
<dbReference type="InterPro" id="IPR037185">
    <property type="entry name" value="EmrE-like"/>
</dbReference>
<dbReference type="PANTHER" id="PTHR32322">
    <property type="entry name" value="INNER MEMBRANE TRANSPORTER"/>
    <property type="match status" value="1"/>
</dbReference>
<protein>
    <submittedName>
        <fullName evidence="9">DMT family transporter</fullName>
    </submittedName>
</protein>
<feature type="transmembrane region" description="Helical" evidence="7">
    <location>
        <begin position="258"/>
        <end position="278"/>
    </location>
</feature>
<feature type="transmembrane region" description="Helical" evidence="7">
    <location>
        <begin position="195"/>
        <end position="212"/>
    </location>
</feature>
<keyword evidence="6 7" id="KW-0472">Membrane</keyword>
<evidence type="ECO:0000256" key="4">
    <source>
        <dbReference type="ARBA" id="ARBA00022692"/>
    </source>
</evidence>
<dbReference type="InterPro" id="IPR050638">
    <property type="entry name" value="AA-Vitamin_Transporters"/>
</dbReference>
<comment type="similarity">
    <text evidence="2">Belongs to the EamA transporter family.</text>
</comment>
<evidence type="ECO:0000256" key="5">
    <source>
        <dbReference type="ARBA" id="ARBA00022989"/>
    </source>
</evidence>
<keyword evidence="10" id="KW-1185">Reference proteome</keyword>
<dbReference type="SUPFAM" id="SSF103481">
    <property type="entry name" value="Multidrug resistance efflux transporter EmrE"/>
    <property type="match status" value="2"/>
</dbReference>
<evidence type="ECO:0000256" key="3">
    <source>
        <dbReference type="ARBA" id="ARBA00022475"/>
    </source>
</evidence>
<feature type="transmembrane region" description="Helical" evidence="7">
    <location>
        <begin position="43"/>
        <end position="63"/>
    </location>
</feature>
<accession>A0ABW6K2N3</accession>
<evidence type="ECO:0000256" key="1">
    <source>
        <dbReference type="ARBA" id="ARBA00004651"/>
    </source>
</evidence>
<feature type="domain" description="EamA" evidence="8">
    <location>
        <begin position="166"/>
        <end position="299"/>
    </location>
</feature>
<feature type="transmembrane region" description="Helical" evidence="7">
    <location>
        <begin position="224"/>
        <end position="246"/>
    </location>
</feature>
<dbReference type="Proteomes" id="UP001601058">
    <property type="component" value="Unassembled WGS sequence"/>
</dbReference>
<feature type="transmembrane region" description="Helical" evidence="7">
    <location>
        <begin position="163"/>
        <end position="183"/>
    </location>
</feature>
<evidence type="ECO:0000259" key="8">
    <source>
        <dbReference type="Pfam" id="PF00892"/>
    </source>
</evidence>
<sequence length="314" mass="34421">MSAENLMISSSRTKGIAMVLIGAVLWGISGTVAQYLFQYNGLSPEWLVVVRLLVSGTILLCLASLKGNQRIWDIWKDKKDVSSLVLFSIFGMLAVQYTFFAAINHSNAATATVLQYLAPAMISCFLAIRVKRLPTIKEFFAVVLALLGTFLLVTKGSMSSLSISGIALFWGLTSAVALAYYTLQPLRLLAKWGSAIVIGWGMLIGGTSFSFIHPPWKFVGQWSFNAFFAVLFIIIFGTLIAFYCYLESLKYISASETSILASVEPLSAAFLSIVWLHVSFGLEEWLGTLCIISTIIILSFVKNKEDSKVNSLSA</sequence>
<evidence type="ECO:0000256" key="7">
    <source>
        <dbReference type="SAM" id="Phobius"/>
    </source>
</evidence>
<keyword evidence="4 7" id="KW-0812">Transmembrane</keyword>
<feature type="transmembrane region" description="Helical" evidence="7">
    <location>
        <begin position="139"/>
        <end position="157"/>
    </location>
</feature>
<feature type="transmembrane region" description="Helical" evidence="7">
    <location>
        <begin position="284"/>
        <end position="301"/>
    </location>
</feature>